<proteinExistence type="predicted"/>
<accession>A0ABT8DJW4</accession>
<evidence type="ECO:0000313" key="3">
    <source>
        <dbReference type="Proteomes" id="UP001228044"/>
    </source>
</evidence>
<sequence>MRSVSNSIGGKVLVEHRSGRVVLTAMKALVLVGAAWGVVYPALLWSLGRLLQ</sequence>
<protein>
    <submittedName>
        <fullName evidence="2">Uncharacterized protein</fullName>
    </submittedName>
</protein>
<reference evidence="2 3" key="1">
    <citation type="submission" date="2023-06" db="EMBL/GenBank/DDBJ databases">
        <title>Pelomonas sp. PFR6 16S ribosomal RNA gene Genome sequencing and assembly.</title>
        <authorList>
            <person name="Woo H."/>
        </authorList>
    </citation>
    <scope>NUCLEOTIDE SEQUENCE [LARGE SCALE GENOMIC DNA]</scope>
    <source>
        <strain evidence="2 3">PFR6</strain>
    </source>
</reference>
<dbReference type="EMBL" id="JAUHHC010000001">
    <property type="protein sequence ID" value="MDN3918710.1"/>
    <property type="molecule type" value="Genomic_DNA"/>
</dbReference>
<evidence type="ECO:0000256" key="1">
    <source>
        <dbReference type="SAM" id="Phobius"/>
    </source>
</evidence>
<evidence type="ECO:0000313" key="2">
    <source>
        <dbReference type="EMBL" id="MDN3918710.1"/>
    </source>
</evidence>
<dbReference type="Proteomes" id="UP001228044">
    <property type="component" value="Unassembled WGS sequence"/>
</dbReference>
<organism evidence="2 3">
    <name type="scientific">Roseateles violae</name>
    <dbReference type="NCBI Taxonomy" id="3058042"/>
    <lineage>
        <taxon>Bacteria</taxon>
        <taxon>Pseudomonadati</taxon>
        <taxon>Pseudomonadota</taxon>
        <taxon>Betaproteobacteria</taxon>
        <taxon>Burkholderiales</taxon>
        <taxon>Sphaerotilaceae</taxon>
        <taxon>Roseateles</taxon>
    </lineage>
</organism>
<gene>
    <name evidence="2" type="ORF">QWJ38_00330</name>
</gene>
<keyword evidence="1" id="KW-1133">Transmembrane helix</keyword>
<keyword evidence="1" id="KW-0472">Membrane</keyword>
<name>A0ABT8DJW4_9BURK</name>
<dbReference type="RefSeq" id="WP_290357041.1">
    <property type="nucleotide sequence ID" value="NZ_JAUHHC010000001.1"/>
</dbReference>
<comment type="caution">
    <text evidence="2">The sequence shown here is derived from an EMBL/GenBank/DDBJ whole genome shotgun (WGS) entry which is preliminary data.</text>
</comment>
<feature type="transmembrane region" description="Helical" evidence="1">
    <location>
        <begin position="21"/>
        <end position="43"/>
    </location>
</feature>
<keyword evidence="3" id="KW-1185">Reference proteome</keyword>
<keyword evidence="1" id="KW-0812">Transmembrane</keyword>